<dbReference type="InterPro" id="IPR000014">
    <property type="entry name" value="PAS"/>
</dbReference>
<dbReference type="Gene3D" id="3.30.450.20">
    <property type="entry name" value="PAS domain"/>
    <property type="match status" value="1"/>
</dbReference>
<feature type="non-terminal residue" evidence="3">
    <location>
        <position position="264"/>
    </location>
</feature>
<accession>X1GGV6</accession>
<proteinExistence type="predicted"/>
<keyword evidence="1" id="KW-0175">Coiled coil</keyword>
<dbReference type="InterPro" id="IPR013767">
    <property type="entry name" value="PAS_fold"/>
</dbReference>
<dbReference type="Pfam" id="PF00989">
    <property type="entry name" value="PAS"/>
    <property type="match status" value="1"/>
</dbReference>
<dbReference type="GO" id="GO:0006355">
    <property type="term" value="P:regulation of DNA-templated transcription"/>
    <property type="evidence" value="ECO:0007669"/>
    <property type="project" value="InterPro"/>
</dbReference>
<evidence type="ECO:0000259" key="2">
    <source>
        <dbReference type="PROSITE" id="PS50112"/>
    </source>
</evidence>
<organism evidence="3">
    <name type="scientific">marine sediment metagenome</name>
    <dbReference type="NCBI Taxonomy" id="412755"/>
    <lineage>
        <taxon>unclassified sequences</taxon>
        <taxon>metagenomes</taxon>
        <taxon>ecological metagenomes</taxon>
    </lineage>
</organism>
<dbReference type="PANTHER" id="PTHR44757">
    <property type="entry name" value="DIGUANYLATE CYCLASE DGCP"/>
    <property type="match status" value="1"/>
</dbReference>
<sequence length="264" mass="30361">MFLKIDNEARLGLTSGKLVKVPGGFYEFCFRRIPRTVCRAIEKLLDLGDIYAMGFAWKGKLFGSASILTRKGTQLVDQTVIETFIYQASVALQRRWAEQALQEAHDQLEIRVEERTRELVEANAQLHAEAVKRKRAEETLRESESKYRTIFQTTGAATVIVEEDMTISLANAEFEKLSGYSKEEIEGKKSWAEFVARDDLERMKEYHRLRRTDPDAVPKNYEFQFIDRKGSVKDIFLTVNVIPGTKKSVASLLDITERKKIQEQ</sequence>
<gene>
    <name evidence="3" type="ORF">S03H2_30567</name>
</gene>
<feature type="coiled-coil region" evidence="1">
    <location>
        <begin position="98"/>
        <end position="139"/>
    </location>
</feature>
<dbReference type="InterPro" id="IPR035965">
    <property type="entry name" value="PAS-like_dom_sf"/>
</dbReference>
<protein>
    <recommendedName>
        <fullName evidence="2">PAS domain-containing protein</fullName>
    </recommendedName>
</protein>
<dbReference type="CDD" id="cd00130">
    <property type="entry name" value="PAS"/>
    <property type="match status" value="1"/>
</dbReference>
<dbReference type="SUPFAM" id="SSF55785">
    <property type="entry name" value="PYP-like sensor domain (PAS domain)"/>
    <property type="match status" value="1"/>
</dbReference>
<evidence type="ECO:0000313" key="3">
    <source>
        <dbReference type="EMBL" id="GAH57141.1"/>
    </source>
</evidence>
<dbReference type="InterPro" id="IPR052155">
    <property type="entry name" value="Biofilm_reg_signaling"/>
</dbReference>
<evidence type="ECO:0000256" key="1">
    <source>
        <dbReference type="SAM" id="Coils"/>
    </source>
</evidence>
<comment type="caution">
    <text evidence="3">The sequence shown here is derived from an EMBL/GenBank/DDBJ whole genome shotgun (WGS) entry which is preliminary data.</text>
</comment>
<name>X1GGV6_9ZZZZ</name>
<dbReference type="NCBIfam" id="TIGR00229">
    <property type="entry name" value="sensory_box"/>
    <property type="match status" value="1"/>
</dbReference>
<dbReference type="SMART" id="SM00091">
    <property type="entry name" value="PAS"/>
    <property type="match status" value="1"/>
</dbReference>
<dbReference type="EMBL" id="BARU01018493">
    <property type="protein sequence ID" value="GAH57141.1"/>
    <property type="molecule type" value="Genomic_DNA"/>
</dbReference>
<feature type="domain" description="PAS" evidence="2">
    <location>
        <begin position="143"/>
        <end position="212"/>
    </location>
</feature>
<dbReference type="AlphaFoldDB" id="X1GGV6"/>
<reference evidence="3" key="1">
    <citation type="journal article" date="2014" name="Front. Microbiol.">
        <title>High frequency of phylogenetically diverse reductive dehalogenase-homologous genes in deep subseafloor sedimentary metagenomes.</title>
        <authorList>
            <person name="Kawai M."/>
            <person name="Futagami T."/>
            <person name="Toyoda A."/>
            <person name="Takaki Y."/>
            <person name="Nishi S."/>
            <person name="Hori S."/>
            <person name="Arai W."/>
            <person name="Tsubouchi T."/>
            <person name="Morono Y."/>
            <person name="Uchiyama I."/>
            <person name="Ito T."/>
            <person name="Fujiyama A."/>
            <person name="Inagaki F."/>
            <person name="Takami H."/>
        </authorList>
    </citation>
    <scope>NUCLEOTIDE SEQUENCE</scope>
    <source>
        <strain evidence="3">Expedition CK06-06</strain>
    </source>
</reference>
<dbReference type="PROSITE" id="PS50112">
    <property type="entry name" value="PAS"/>
    <property type="match status" value="1"/>
</dbReference>
<dbReference type="PANTHER" id="PTHR44757:SF2">
    <property type="entry name" value="BIOFILM ARCHITECTURE MAINTENANCE PROTEIN MBAA"/>
    <property type="match status" value="1"/>
</dbReference>